<evidence type="ECO:0000259" key="3">
    <source>
        <dbReference type="Pfam" id="PF13439"/>
    </source>
</evidence>
<dbReference type="PANTHER" id="PTHR45947:SF3">
    <property type="entry name" value="SULFOQUINOVOSYL TRANSFERASE SQD2"/>
    <property type="match status" value="1"/>
</dbReference>
<dbReference type="AlphaFoldDB" id="A0A814NW51"/>
<reference evidence="5" key="1">
    <citation type="submission" date="2021-02" db="EMBL/GenBank/DDBJ databases">
        <authorList>
            <person name="Nowell W R."/>
        </authorList>
    </citation>
    <scope>NUCLEOTIDE SEQUENCE</scope>
</reference>
<comment type="caution">
    <text evidence="5">The sequence shown here is derived from an EMBL/GenBank/DDBJ whole genome shotgun (WGS) entry which is preliminary data.</text>
</comment>
<dbReference type="SUPFAM" id="SSF53756">
    <property type="entry name" value="UDP-Glycosyltransferase/glycogen phosphorylase"/>
    <property type="match status" value="1"/>
</dbReference>
<dbReference type="InterPro" id="IPR050194">
    <property type="entry name" value="Glycosyltransferase_grp1"/>
</dbReference>
<name>A0A814NW51_9BILA</name>
<keyword evidence="1" id="KW-0808">Transferase</keyword>
<evidence type="ECO:0000256" key="1">
    <source>
        <dbReference type="ARBA" id="ARBA00022676"/>
    </source>
</evidence>
<dbReference type="InterPro" id="IPR001296">
    <property type="entry name" value="Glyco_trans_1"/>
</dbReference>
<feature type="domain" description="Glycosyltransferase subfamily 4-like N-terminal" evidence="3">
    <location>
        <begin position="15"/>
        <end position="121"/>
    </location>
</feature>
<dbReference type="Proteomes" id="UP000663832">
    <property type="component" value="Unassembled WGS sequence"/>
</dbReference>
<dbReference type="PANTHER" id="PTHR45947">
    <property type="entry name" value="SULFOQUINOVOSYL TRANSFERASE SQD2"/>
    <property type="match status" value="1"/>
</dbReference>
<evidence type="ECO:0000313" key="5">
    <source>
        <dbReference type="EMBL" id="CAF1097781.1"/>
    </source>
</evidence>
<dbReference type="OrthoDB" id="9974417at2759"/>
<organism evidence="5 7">
    <name type="scientific">Adineta steineri</name>
    <dbReference type="NCBI Taxonomy" id="433720"/>
    <lineage>
        <taxon>Eukaryota</taxon>
        <taxon>Metazoa</taxon>
        <taxon>Spiralia</taxon>
        <taxon>Gnathifera</taxon>
        <taxon>Rotifera</taxon>
        <taxon>Eurotatoria</taxon>
        <taxon>Bdelloidea</taxon>
        <taxon>Adinetida</taxon>
        <taxon>Adinetidae</taxon>
        <taxon>Adineta</taxon>
    </lineage>
</organism>
<dbReference type="CDD" id="cd03801">
    <property type="entry name" value="GT4_PimA-like"/>
    <property type="match status" value="1"/>
</dbReference>
<evidence type="ECO:0000313" key="6">
    <source>
        <dbReference type="EMBL" id="CAF1295495.1"/>
    </source>
</evidence>
<dbReference type="Gene3D" id="3.40.50.2000">
    <property type="entry name" value="Glycogen Phosphorylase B"/>
    <property type="match status" value="2"/>
</dbReference>
<dbReference type="GO" id="GO:0016757">
    <property type="term" value="F:glycosyltransferase activity"/>
    <property type="evidence" value="ECO:0007669"/>
    <property type="project" value="UniProtKB-KW"/>
</dbReference>
<sequence length="369" mass="43414">MKVLILSEYLHPQTSGITVRIEYYVKYLRKFGHHVTVYGPTDCPTADKKLYSIPFYFINKDMRLCLPSFQLYKDIIFQKYDIVHIVGPNILLCTILLFLLCKLMGITVCASFHTNSLAFFKEYCPNRVLFKLTEWWGIYCQYYPPIWLKIPILHPENFTDLKVCCNNFDQGHILSTGIDTDLFKYSPNFIKNKLVYIGRIAPEKNLFRLIDLFKLVEDKFTLDIIGFGPTDNALKVYAKEKQVKNIQFIGRIDYQDLYKYYQSAQAFLCTSLNESYGFTLLESMSCGTPVIYPKCDVFQKLYKPYFPQLEYDVNNDKQFLDALKYIQESDVHLRESCRTYACRYSWETSTKDLLSIYEKLLTNHSKKQP</sequence>
<gene>
    <name evidence="4" type="ORF">BJG266_LOCUS14629</name>
    <name evidence="5" type="ORF">QVE165_LOCUS20126</name>
    <name evidence="6" type="ORF">QVE165_LOCUS30943</name>
</gene>
<evidence type="ECO:0000313" key="7">
    <source>
        <dbReference type="Proteomes" id="UP000663832"/>
    </source>
</evidence>
<dbReference type="EMBL" id="CAJNOM010000125">
    <property type="protein sequence ID" value="CAF1097781.1"/>
    <property type="molecule type" value="Genomic_DNA"/>
</dbReference>
<keyword evidence="1" id="KW-0328">Glycosyltransferase</keyword>
<proteinExistence type="predicted"/>
<dbReference type="Pfam" id="PF00534">
    <property type="entry name" value="Glycos_transf_1"/>
    <property type="match status" value="1"/>
</dbReference>
<feature type="domain" description="Glycosyl transferase family 1" evidence="2">
    <location>
        <begin position="191"/>
        <end position="341"/>
    </location>
</feature>
<dbReference type="InterPro" id="IPR028098">
    <property type="entry name" value="Glyco_trans_4-like_N"/>
</dbReference>
<dbReference type="EMBL" id="CAJNOM010000261">
    <property type="protein sequence ID" value="CAF1295495.1"/>
    <property type="molecule type" value="Genomic_DNA"/>
</dbReference>
<dbReference type="Pfam" id="PF13439">
    <property type="entry name" value="Glyco_transf_4"/>
    <property type="match status" value="1"/>
</dbReference>
<protein>
    <submittedName>
        <fullName evidence="5">Uncharacterized protein</fullName>
    </submittedName>
</protein>
<dbReference type="Proteomes" id="UP000663877">
    <property type="component" value="Unassembled WGS sequence"/>
</dbReference>
<evidence type="ECO:0000313" key="4">
    <source>
        <dbReference type="EMBL" id="CAF0976517.1"/>
    </source>
</evidence>
<evidence type="ECO:0000259" key="2">
    <source>
        <dbReference type="Pfam" id="PF00534"/>
    </source>
</evidence>
<accession>A0A814NW51</accession>
<keyword evidence="7" id="KW-1185">Reference proteome</keyword>
<dbReference type="EMBL" id="CAJNOI010000062">
    <property type="protein sequence ID" value="CAF0976517.1"/>
    <property type="molecule type" value="Genomic_DNA"/>
</dbReference>